<feature type="region of interest" description="Disordered" evidence="1">
    <location>
        <begin position="68"/>
        <end position="87"/>
    </location>
</feature>
<dbReference type="AlphaFoldDB" id="A0A927N0E1"/>
<gene>
    <name evidence="2" type="ORF">HEB94_005466</name>
</gene>
<organism evidence="2 3">
    <name type="scientific">Actinopolymorpha pittospori</name>
    <dbReference type="NCBI Taxonomy" id="648752"/>
    <lineage>
        <taxon>Bacteria</taxon>
        <taxon>Bacillati</taxon>
        <taxon>Actinomycetota</taxon>
        <taxon>Actinomycetes</taxon>
        <taxon>Propionibacteriales</taxon>
        <taxon>Actinopolymorphaceae</taxon>
        <taxon>Actinopolymorpha</taxon>
    </lineage>
</organism>
<keyword evidence="3" id="KW-1185">Reference proteome</keyword>
<dbReference type="RefSeq" id="WP_192752367.1">
    <property type="nucleotide sequence ID" value="NZ_BAABJL010000029.1"/>
</dbReference>
<sequence>MLEFFGIAPGVDLTFQYGSDGDPSQLRDRAVPLLVNSELEAGTWVYWSGQNTGSGDLTCRIPVDGAVFKETTSPGTTSSPPAQAGPRDALARRFAVDLGDAGSSGPMISASPSTVAHRQPARATIVARGRRSAQREEQSPAMLGAAVAEYDVADIDSLT</sequence>
<evidence type="ECO:0000256" key="1">
    <source>
        <dbReference type="SAM" id="MobiDB-lite"/>
    </source>
</evidence>
<comment type="caution">
    <text evidence="2">The sequence shown here is derived from an EMBL/GenBank/DDBJ whole genome shotgun (WGS) entry which is preliminary data.</text>
</comment>
<accession>A0A927N0E1</accession>
<evidence type="ECO:0000313" key="3">
    <source>
        <dbReference type="Proteomes" id="UP000638648"/>
    </source>
</evidence>
<evidence type="ECO:0000313" key="2">
    <source>
        <dbReference type="EMBL" id="MBE1608618.1"/>
    </source>
</evidence>
<reference evidence="2" key="1">
    <citation type="submission" date="2020-10" db="EMBL/GenBank/DDBJ databases">
        <title>Sequencing the genomes of 1000 actinobacteria strains.</title>
        <authorList>
            <person name="Klenk H.-P."/>
        </authorList>
    </citation>
    <scope>NUCLEOTIDE SEQUENCE</scope>
    <source>
        <strain evidence="2">DSM 45354</strain>
    </source>
</reference>
<dbReference type="Proteomes" id="UP000638648">
    <property type="component" value="Unassembled WGS sequence"/>
</dbReference>
<protein>
    <submittedName>
        <fullName evidence="2">Uncharacterized protein</fullName>
    </submittedName>
</protein>
<proteinExistence type="predicted"/>
<dbReference type="EMBL" id="JADBEM010000001">
    <property type="protein sequence ID" value="MBE1608618.1"/>
    <property type="molecule type" value="Genomic_DNA"/>
</dbReference>
<name>A0A927N0E1_9ACTN</name>
<feature type="compositionally biased region" description="Low complexity" evidence="1">
    <location>
        <begin position="71"/>
        <end position="81"/>
    </location>
</feature>